<evidence type="ECO:0000313" key="2">
    <source>
        <dbReference type="EMBL" id="KAA6415942.1"/>
    </source>
</evidence>
<comment type="caution">
    <text evidence="2">The sequence shown here is derived from an EMBL/GenBank/DDBJ whole genome shotgun (WGS) entry which is preliminary data.</text>
</comment>
<organism evidence="2 3">
    <name type="scientific">Lasallia pustulata</name>
    <dbReference type="NCBI Taxonomy" id="136370"/>
    <lineage>
        <taxon>Eukaryota</taxon>
        <taxon>Fungi</taxon>
        <taxon>Dikarya</taxon>
        <taxon>Ascomycota</taxon>
        <taxon>Pezizomycotina</taxon>
        <taxon>Lecanoromycetes</taxon>
        <taxon>OSLEUM clade</taxon>
        <taxon>Umbilicariomycetidae</taxon>
        <taxon>Umbilicariales</taxon>
        <taxon>Umbilicariaceae</taxon>
        <taxon>Lasallia</taxon>
    </lineage>
</organism>
<name>A0A5M8Q2J2_9LECA</name>
<evidence type="ECO:0000313" key="3">
    <source>
        <dbReference type="Proteomes" id="UP000324767"/>
    </source>
</evidence>
<protein>
    <recommendedName>
        <fullName evidence="4">Myb-like domain-containing protein</fullName>
    </recommendedName>
</protein>
<dbReference type="OrthoDB" id="3439209at2759"/>
<dbReference type="Proteomes" id="UP000324767">
    <property type="component" value="Unassembled WGS sequence"/>
</dbReference>
<sequence length="617" mass="68356">MERYHSAGLPCHNLDMLAETAVPQAVILSKTKHLVHPVSASLFPMTVQAQVESSTSPYRVYQPSSVERCPSLQTIFNRSRRGHSMHGLVSEPCPYTGTDMRLAGEHAAVHTPSPLHLVRRVRSTPHHEILRGNGNWTPPSMVPTGQPPFHYQGTTVNLECREPFLGSSFRESWKITASSPKALVAEKPSALDDFENSYALGHVSSQNEYFPSNSTWDLDTRWSGRSNGAPSRPEPPVLDCQCVSFATQSDLEQCHRTAECSLHVDQEYLSWRQSCQSPIPKRLSTAGPTCSLGICSSWSSSLQGPTLNDSNPCRSFAVAAKHNDELLSSGLPRGRWNFPYQDDYPQTDGLNTYGPCETSSELLDAALSFTPSTSNASPEEKSPSIAFSSQYLLGDSDPPGNPSSLQHTASEAACAAGHTSRALHTLSYGLTEPEQTLHEPVQPNEMYSEPTESFNMPAAESHFYACSSSPYLSDSLEYAPGNSSKRNARRNSKDGFLIRSKLSGMSYREIKVKGRFNEAESTLRGRFRTLTKRKEQRVRKPQWQERDVQLLREAVLAVAEESKDTCPTAGGQAIEEIIKSSKIPWKRVAERVARYGSYHFGNATCRKKWDELRGHSS</sequence>
<proteinExistence type="predicted"/>
<dbReference type="AlphaFoldDB" id="A0A5M8Q2J2"/>
<feature type="region of interest" description="Disordered" evidence="1">
    <location>
        <begin position="390"/>
        <end position="413"/>
    </location>
</feature>
<gene>
    <name evidence="2" type="ORF">FRX48_00661</name>
</gene>
<dbReference type="EMBL" id="VXIT01000001">
    <property type="protein sequence ID" value="KAA6415942.1"/>
    <property type="molecule type" value="Genomic_DNA"/>
</dbReference>
<evidence type="ECO:0008006" key="4">
    <source>
        <dbReference type="Google" id="ProtNLM"/>
    </source>
</evidence>
<evidence type="ECO:0000256" key="1">
    <source>
        <dbReference type="SAM" id="MobiDB-lite"/>
    </source>
</evidence>
<reference evidence="2 3" key="1">
    <citation type="submission" date="2019-09" db="EMBL/GenBank/DDBJ databases">
        <title>The hologenome of the rock-dwelling lichen Lasallia pustulata.</title>
        <authorList>
            <person name="Greshake Tzovaras B."/>
            <person name="Segers F."/>
            <person name="Bicker A."/>
            <person name="Dal Grande F."/>
            <person name="Otte J."/>
            <person name="Hankeln T."/>
            <person name="Schmitt I."/>
            <person name="Ebersberger I."/>
        </authorList>
    </citation>
    <scope>NUCLEOTIDE SEQUENCE [LARGE SCALE GENOMIC DNA]</scope>
    <source>
        <strain evidence="2">A1-1</strain>
    </source>
</reference>
<accession>A0A5M8Q2J2</accession>